<organism evidence="2 3">
    <name type="scientific">Tritonibacter multivorans</name>
    <dbReference type="NCBI Taxonomy" id="928856"/>
    <lineage>
        <taxon>Bacteria</taxon>
        <taxon>Pseudomonadati</taxon>
        <taxon>Pseudomonadota</taxon>
        <taxon>Alphaproteobacteria</taxon>
        <taxon>Rhodobacterales</taxon>
        <taxon>Paracoccaceae</taxon>
        <taxon>Tritonibacter</taxon>
    </lineage>
</organism>
<protein>
    <submittedName>
        <fullName evidence="2">Uncharacterized protein</fullName>
    </submittedName>
</protein>
<feature type="transmembrane region" description="Helical" evidence="1">
    <location>
        <begin position="89"/>
        <end position="110"/>
    </location>
</feature>
<evidence type="ECO:0000313" key="3">
    <source>
        <dbReference type="Proteomes" id="UP000052022"/>
    </source>
</evidence>
<dbReference type="AlphaFoldDB" id="A0A0P1GJU8"/>
<accession>A0A0P1GJU8</accession>
<dbReference type="EMBL" id="CYSD01000043">
    <property type="protein sequence ID" value="CUH82403.1"/>
    <property type="molecule type" value="Genomic_DNA"/>
</dbReference>
<evidence type="ECO:0000313" key="2">
    <source>
        <dbReference type="EMBL" id="CUH82403.1"/>
    </source>
</evidence>
<keyword evidence="3" id="KW-1185">Reference proteome</keyword>
<feature type="transmembrane region" description="Helical" evidence="1">
    <location>
        <begin position="60"/>
        <end position="83"/>
    </location>
</feature>
<keyword evidence="1" id="KW-1133">Transmembrane helix</keyword>
<name>A0A0P1GJU8_9RHOB</name>
<sequence>MVVAVSATLLGILVAVPLFRDTRPGAPFNQACAIAGTICLLMPAVFFFAKRGGAAKNPPLWFVLHAICGFMGIFLISIHVASVSALSPALVPLVALMFLVCQGFWVRAFLTRRLSFLFARSPKSFDFGTALPDNRAAIGAVIEQKTALLAMLDPQANEATFSPRLRHWLRAPLKALRYDLLARREAALVGARARAGFVLSYARQLHIAVAAIFYLSLLAHVVVMLFFAGYAAKGGEVYWWHIANWGSK</sequence>
<gene>
    <name evidence="2" type="ORF">TRM7557_03920</name>
</gene>
<keyword evidence="1" id="KW-0812">Transmembrane</keyword>
<dbReference type="Proteomes" id="UP000052022">
    <property type="component" value="Unassembled WGS sequence"/>
</dbReference>
<feature type="transmembrane region" description="Helical" evidence="1">
    <location>
        <begin position="27"/>
        <end position="48"/>
    </location>
</feature>
<feature type="transmembrane region" description="Helical" evidence="1">
    <location>
        <begin position="207"/>
        <end position="231"/>
    </location>
</feature>
<keyword evidence="1" id="KW-0472">Membrane</keyword>
<reference evidence="2 3" key="1">
    <citation type="submission" date="2015-09" db="EMBL/GenBank/DDBJ databases">
        <authorList>
            <consortium name="Swine Surveillance"/>
        </authorList>
    </citation>
    <scope>NUCLEOTIDE SEQUENCE [LARGE SCALE GENOMIC DNA]</scope>
    <source>
        <strain evidence="2 3">CECT 7557</strain>
    </source>
</reference>
<proteinExistence type="predicted"/>
<evidence type="ECO:0000256" key="1">
    <source>
        <dbReference type="SAM" id="Phobius"/>
    </source>
</evidence>